<organism evidence="2 3">
    <name type="scientific">Acidianus hospitalis</name>
    <dbReference type="NCBI Taxonomy" id="563177"/>
    <lineage>
        <taxon>Archaea</taxon>
        <taxon>Thermoproteota</taxon>
        <taxon>Thermoprotei</taxon>
        <taxon>Sulfolobales</taxon>
        <taxon>Sulfolobaceae</taxon>
        <taxon>Acidianus</taxon>
    </lineage>
</organism>
<dbReference type="AlphaFoldDB" id="A0A2T9X8A6"/>
<gene>
    <name evidence="2" type="ORF">DDW13_03460</name>
</gene>
<dbReference type="GO" id="GO:0016779">
    <property type="term" value="F:nucleotidyltransferase activity"/>
    <property type="evidence" value="ECO:0007669"/>
    <property type="project" value="InterPro"/>
</dbReference>
<evidence type="ECO:0000259" key="1">
    <source>
        <dbReference type="Pfam" id="PF01909"/>
    </source>
</evidence>
<protein>
    <recommendedName>
        <fullName evidence="1">Polymerase nucleotidyl transferase domain-containing protein</fullName>
    </recommendedName>
</protein>
<dbReference type="Proteomes" id="UP000245638">
    <property type="component" value="Unassembled WGS sequence"/>
</dbReference>
<dbReference type="InterPro" id="IPR002934">
    <property type="entry name" value="Polymerase_NTP_transf_dom"/>
</dbReference>
<evidence type="ECO:0000313" key="3">
    <source>
        <dbReference type="Proteomes" id="UP000245638"/>
    </source>
</evidence>
<proteinExistence type="predicted"/>
<reference evidence="2 3" key="1">
    <citation type="journal article" date="2015" name="Appl. Environ. Microbiol.">
        <title>Nanoarchaeota, Their Sulfolobales Host, and Nanoarchaeota Virus Distribution across Yellowstone National Park Hot Springs.</title>
        <authorList>
            <person name="Munson-McGee J.H."/>
            <person name="Field E.K."/>
            <person name="Bateson M."/>
            <person name="Rooney C."/>
            <person name="Stepanauskas R."/>
            <person name="Young M.J."/>
        </authorList>
    </citation>
    <scope>NUCLEOTIDE SEQUENCE [LARGE SCALE GENOMIC DNA]</scope>
    <source>
        <strain evidence="2">SCGC AC-742_N10</strain>
    </source>
</reference>
<sequence length="140" mass="16768">MVEDLMRRINEEYERKFSDFLKKLISAYPDSTIVLFGSRARGKNRPNSDFDIIVFVSCENPLHKSIEIYQTTRPDFPVDIIVMKPEEVNDRNLKLTHMFYYGYKILYDGLNLKEKIERMMRENVDKLKDIIIYDDPKYKS</sequence>
<dbReference type="Pfam" id="PF01909">
    <property type="entry name" value="NTP_transf_2"/>
    <property type="match status" value="1"/>
</dbReference>
<dbReference type="CDD" id="cd05403">
    <property type="entry name" value="NT_KNTase_like"/>
    <property type="match status" value="1"/>
</dbReference>
<evidence type="ECO:0000313" key="2">
    <source>
        <dbReference type="EMBL" id="PVU76323.1"/>
    </source>
</evidence>
<name>A0A2T9X8A6_9CREN</name>
<dbReference type="SUPFAM" id="SSF81301">
    <property type="entry name" value="Nucleotidyltransferase"/>
    <property type="match status" value="1"/>
</dbReference>
<dbReference type="PANTHER" id="PTHR33933">
    <property type="entry name" value="NUCLEOTIDYLTRANSFERASE"/>
    <property type="match status" value="1"/>
</dbReference>
<dbReference type="Gene3D" id="3.30.460.10">
    <property type="entry name" value="Beta Polymerase, domain 2"/>
    <property type="match status" value="1"/>
</dbReference>
<dbReference type="EMBL" id="QEFD01000108">
    <property type="protein sequence ID" value="PVU76323.1"/>
    <property type="molecule type" value="Genomic_DNA"/>
</dbReference>
<accession>A0A2T9X8A6</accession>
<feature type="domain" description="Polymerase nucleotidyl transferase" evidence="1">
    <location>
        <begin position="16"/>
        <end position="88"/>
    </location>
</feature>
<comment type="caution">
    <text evidence="2">The sequence shown here is derived from an EMBL/GenBank/DDBJ whole genome shotgun (WGS) entry which is preliminary data.</text>
</comment>
<dbReference type="PANTHER" id="PTHR33933:SF1">
    <property type="entry name" value="PROTEIN ADENYLYLTRANSFERASE MNTA-RELATED"/>
    <property type="match status" value="1"/>
</dbReference>
<dbReference type="InterPro" id="IPR043519">
    <property type="entry name" value="NT_sf"/>
</dbReference>
<dbReference type="InterPro" id="IPR052548">
    <property type="entry name" value="Type_VII_TA_antitoxin"/>
</dbReference>